<feature type="chain" id="PRO_5040394063" evidence="7">
    <location>
        <begin position="22"/>
        <end position="114"/>
    </location>
</feature>
<proteinExistence type="predicted"/>
<dbReference type="RefSeq" id="WP_274372729.1">
    <property type="nucleotide sequence ID" value="NZ_CP072943.1"/>
</dbReference>
<keyword evidence="1" id="KW-1003">Cell membrane</keyword>
<gene>
    <name evidence="9" type="ORF">KAR29_09310</name>
</gene>
<keyword evidence="4 6" id="KW-0472">Membrane</keyword>
<keyword evidence="3 6" id="KW-1133">Transmembrane helix</keyword>
<dbReference type="AlphaFoldDB" id="A0A9Q7AM95"/>
<feature type="signal peptide" evidence="7">
    <location>
        <begin position="1"/>
        <end position="21"/>
    </location>
</feature>
<keyword evidence="10" id="KW-1185">Reference proteome</keyword>
<evidence type="ECO:0000256" key="2">
    <source>
        <dbReference type="ARBA" id="ARBA00022692"/>
    </source>
</evidence>
<evidence type="ECO:0000256" key="5">
    <source>
        <dbReference type="SAM" id="Coils"/>
    </source>
</evidence>
<evidence type="ECO:0000256" key="6">
    <source>
        <dbReference type="SAM" id="Phobius"/>
    </source>
</evidence>
<protein>
    <submittedName>
        <fullName evidence="9">LapA family protein</fullName>
    </submittedName>
</protein>
<feature type="transmembrane region" description="Helical" evidence="6">
    <location>
        <begin position="40"/>
        <end position="61"/>
    </location>
</feature>
<dbReference type="EMBL" id="CP072943">
    <property type="protein sequence ID" value="QTX31562.1"/>
    <property type="molecule type" value="Genomic_DNA"/>
</dbReference>
<feature type="coiled-coil region" evidence="5">
    <location>
        <begin position="66"/>
        <end position="93"/>
    </location>
</feature>
<evidence type="ECO:0000256" key="7">
    <source>
        <dbReference type="SAM" id="SignalP"/>
    </source>
</evidence>
<keyword evidence="2 6" id="KW-0812">Transmembrane</keyword>
<keyword evidence="5" id="KW-0175">Coiled coil</keyword>
<evidence type="ECO:0000256" key="4">
    <source>
        <dbReference type="ARBA" id="ARBA00023136"/>
    </source>
</evidence>
<dbReference type="Proteomes" id="UP000671879">
    <property type="component" value="Chromosome"/>
</dbReference>
<dbReference type="GO" id="GO:0005886">
    <property type="term" value="C:plasma membrane"/>
    <property type="evidence" value="ECO:0007669"/>
    <property type="project" value="InterPro"/>
</dbReference>
<dbReference type="KEGG" id="aram:KAR29_09310"/>
<accession>A0A9Q7AM95</accession>
<keyword evidence="7" id="KW-0732">Signal</keyword>
<evidence type="ECO:0000259" key="8">
    <source>
        <dbReference type="Pfam" id="PF06305"/>
    </source>
</evidence>
<evidence type="ECO:0000313" key="10">
    <source>
        <dbReference type="Proteomes" id="UP000671879"/>
    </source>
</evidence>
<name>A0A9Q7AM95_9BACT</name>
<dbReference type="Pfam" id="PF06305">
    <property type="entry name" value="LapA_dom"/>
    <property type="match status" value="1"/>
</dbReference>
<feature type="domain" description="Lipopolysaccharide assembly protein A" evidence="8">
    <location>
        <begin position="21"/>
        <end position="87"/>
    </location>
</feature>
<evidence type="ECO:0000256" key="1">
    <source>
        <dbReference type="ARBA" id="ARBA00022475"/>
    </source>
</evidence>
<evidence type="ECO:0000256" key="3">
    <source>
        <dbReference type="ARBA" id="ARBA00022989"/>
    </source>
</evidence>
<reference evidence="10" key="1">
    <citation type="submission" date="2021-04" db="EMBL/GenBank/DDBJ databases">
        <title>A novel Synergistetes isolate from a pyrite-forming mixed culture.</title>
        <authorList>
            <person name="Bunk B."/>
            <person name="Sproer C."/>
            <person name="Spring S."/>
            <person name="Pester M."/>
        </authorList>
    </citation>
    <scope>NUCLEOTIDE SEQUENCE [LARGE SCALE GENOMIC DNA]</scope>
    <source>
        <strain evidence="10">J.5.4.2-T.3.5.2</strain>
    </source>
</reference>
<organism evidence="9 10">
    <name type="scientific">Aminithiophilus ramosus</name>
    <dbReference type="NCBI Taxonomy" id="3029084"/>
    <lineage>
        <taxon>Bacteria</taxon>
        <taxon>Thermotogati</taxon>
        <taxon>Synergistota</taxon>
        <taxon>Synergistia</taxon>
        <taxon>Synergistales</taxon>
        <taxon>Aminithiophilaceae</taxon>
        <taxon>Aminithiophilus</taxon>
    </lineage>
</organism>
<evidence type="ECO:0000313" key="9">
    <source>
        <dbReference type="EMBL" id="QTX31562.1"/>
    </source>
</evidence>
<dbReference type="InterPro" id="IPR010445">
    <property type="entry name" value="LapA_dom"/>
</dbReference>
<sequence length="114" mass="12693">MKSYALAVALAMLAAAGYAFQNDGQITVRLLLWSRDVPQGLWEVLLFSAGGVLMWLIALAAQMEMKGSHRKALKELRERVETLEKERQSLLAALAGEPRPVVTETEALWDQQEP</sequence>